<comment type="caution">
    <text evidence="1">The sequence shown here is derived from an EMBL/GenBank/DDBJ whole genome shotgun (WGS) entry which is preliminary data.</text>
</comment>
<feature type="non-terminal residue" evidence="1">
    <location>
        <position position="59"/>
    </location>
</feature>
<gene>
    <name evidence="1" type="ORF">FOZ63_002156</name>
</gene>
<dbReference type="AlphaFoldDB" id="A0A7J6P3C5"/>
<feature type="non-terminal residue" evidence="1">
    <location>
        <position position="1"/>
    </location>
</feature>
<organism evidence="1 2">
    <name type="scientific">Perkinsus olseni</name>
    <name type="common">Perkinsus atlanticus</name>
    <dbReference type="NCBI Taxonomy" id="32597"/>
    <lineage>
        <taxon>Eukaryota</taxon>
        <taxon>Sar</taxon>
        <taxon>Alveolata</taxon>
        <taxon>Perkinsozoa</taxon>
        <taxon>Perkinsea</taxon>
        <taxon>Perkinsida</taxon>
        <taxon>Perkinsidae</taxon>
        <taxon>Perkinsus</taxon>
    </lineage>
</organism>
<sequence length="59" mass="6741">CFKSARVRAGGASGKWYFRTVFWRGSEAHSDCVQRCSDVRRTASVEVTIFESFRARYGT</sequence>
<keyword evidence="2" id="KW-1185">Reference proteome</keyword>
<evidence type="ECO:0000313" key="2">
    <source>
        <dbReference type="Proteomes" id="UP000553632"/>
    </source>
</evidence>
<reference evidence="1 2" key="1">
    <citation type="submission" date="2020-04" db="EMBL/GenBank/DDBJ databases">
        <title>Perkinsus olseni comparative genomics.</title>
        <authorList>
            <person name="Bogema D.R."/>
        </authorList>
    </citation>
    <scope>NUCLEOTIDE SEQUENCE [LARGE SCALE GENOMIC DNA]</scope>
    <source>
        <strain evidence="1 2">ATCC PRA-207</strain>
    </source>
</reference>
<proteinExistence type="predicted"/>
<accession>A0A7J6P3C5</accession>
<evidence type="ECO:0000313" key="1">
    <source>
        <dbReference type="EMBL" id="KAF4690240.1"/>
    </source>
</evidence>
<dbReference type="EMBL" id="JABANO010039743">
    <property type="protein sequence ID" value="KAF4690240.1"/>
    <property type="molecule type" value="Genomic_DNA"/>
</dbReference>
<dbReference type="Proteomes" id="UP000553632">
    <property type="component" value="Unassembled WGS sequence"/>
</dbReference>
<protein>
    <submittedName>
        <fullName evidence="1">Uncharacterized protein</fullName>
    </submittedName>
</protein>
<name>A0A7J6P3C5_PEROL</name>